<comment type="similarity">
    <text evidence="9">Belongs to the KdpA family.</text>
</comment>
<keyword evidence="2 9" id="KW-1003">Cell membrane</keyword>
<dbReference type="NCBIfam" id="TIGR00680">
    <property type="entry name" value="kdpA"/>
    <property type="match status" value="1"/>
</dbReference>
<evidence type="ECO:0000256" key="6">
    <source>
        <dbReference type="ARBA" id="ARBA00022989"/>
    </source>
</evidence>
<proteinExistence type="inferred from homology"/>
<evidence type="ECO:0000256" key="3">
    <source>
        <dbReference type="ARBA" id="ARBA00022538"/>
    </source>
</evidence>
<feature type="transmembrane region" description="Helical" evidence="9">
    <location>
        <begin position="421"/>
        <end position="443"/>
    </location>
</feature>
<reference evidence="10 11" key="1">
    <citation type="submission" date="2017-09" db="EMBL/GenBank/DDBJ databases">
        <authorList>
            <person name="Ehlers B."/>
            <person name="Leendertz F.H."/>
        </authorList>
    </citation>
    <scope>NUCLEOTIDE SEQUENCE [LARGE SCALE GENOMIC DNA]</scope>
    <source>
        <strain evidence="10 11">USBA 140</strain>
    </source>
</reference>
<dbReference type="OrthoDB" id="9763796at2"/>
<comment type="function">
    <text evidence="9">Part of the high-affinity ATP-driven potassium transport (or Kdp) system, which catalyzes the hydrolysis of ATP coupled with the electrogenic transport of potassium into the cytoplasm. This subunit binds the extracellular potassium ions and delivers the ions to the membrane domain of KdpB through an intramembrane tunnel.</text>
</comment>
<dbReference type="PIRSF" id="PIRSF001294">
    <property type="entry name" value="K_ATPaseA"/>
    <property type="match status" value="1"/>
</dbReference>
<feature type="transmembrane region" description="Helical" evidence="9">
    <location>
        <begin position="142"/>
        <end position="160"/>
    </location>
</feature>
<dbReference type="PANTHER" id="PTHR30607:SF2">
    <property type="entry name" value="POTASSIUM-TRANSPORTING ATPASE POTASSIUM-BINDING SUBUNIT"/>
    <property type="match status" value="1"/>
</dbReference>
<evidence type="ECO:0000313" key="11">
    <source>
        <dbReference type="Proteomes" id="UP000219621"/>
    </source>
</evidence>
<evidence type="ECO:0000256" key="9">
    <source>
        <dbReference type="HAMAP-Rule" id="MF_00275"/>
    </source>
</evidence>
<keyword evidence="7 9" id="KW-0406">Ion transport</keyword>
<evidence type="ECO:0000313" key="10">
    <source>
        <dbReference type="EMBL" id="SOD93365.1"/>
    </source>
</evidence>
<comment type="caution">
    <text evidence="9">Lacks conserved residue(s) required for the propagation of feature annotation.</text>
</comment>
<feature type="transmembrane region" description="Helical" evidence="9">
    <location>
        <begin position="257"/>
        <end position="274"/>
    </location>
</feature>
<feature type="transmembrane region" description="Helical" evidence="9">
    <location>
        <begin position="63"/>
        <end position="85"/>
    </location>
</feature>
<feature type="transmembrane region" description="Helical" evidence="9">
    <location>
        <begin position="376"/>
        <end position="401"/>
    </location>
</feature>
<feature type="transmembrane region" description="Helical" evidence="9">
    <location>
        <begin position="532"/>
        <end position="554"/>
    </location>
</feature>
<keyword evidence="4 9" id="KW-0812">Transmembrane</keyword>
<keyword evidence="8 9" id="KW-0472">Membrane</keyword>
<protein>
    <recommendedName>
        <fullName evidence="9">Potassium-transporting ATPase potassium-binding subunit</fullName>
    </recommendedName>
    <alternativeName>
        <fullName evidence="9">ATP phosphohydrolase [potassium-transporting] A chain</fullName>
    </alternativeName>
    <alternativeName>
        <fullName evidence="9">Potassium-binding and translocating subunit A</fullName>
    </alternativeName>
    <alternativeName>
        <fullName evidence="9">Potassium-translocating ATPase A chain</fullName>
    </alternativeName>
</protein>
<keyword evidence="1 9" id="KW-0813">Transport</keyword>
<feature type="transmembrane region" description="Helical" evidence="9">
    <location>
        <begin position="286"/>
        <end position="305"/>
    </location>
</feature>
<keyword evidence="6 9" id="KW-1133">Transmembrane helix</keyword>
<feature type="transmembrane region" description="Helical" evidence="9">
    <location>
        <begin position="492"/>
        <end position="512"/>
    </location>
</feature>
<dbReference type="RefSeq" id="WP_097278420.1">
    <property type="nucleotide sequence ID" value="NZ_OCNJ01000003.1"/>
</dbReference>
<evidence type="ECO:0000256" key="8">
    <source>
        <dbReference type="ARBA" id="ARBA00023136"/>
    </source>
</evidence>
<dbReference type="GO" id="GO:0030955">
    <property type="term" value="F:potassium ion binding"/>
    <property type="evidence" value="ECO:0007669"/>
    <property type="project" value="UniProtKB-UniRule"/>
</dbReference>
<dbReference type="Proteomes" id="UP000219621">
    <property type="component" value="Unassembled WGS sequence"/>
</dbReference>
<dbReference type="Pfam" id="PF03814">
    <property type="entry name" value="KdpA"/>
    <property type="match status" value="1"/>
</dbReference>
<name>A0A286GCV2_9PROT</name>
<comment type="subunit">
    <text evidence="9">The system is composed of three essential subunits: KdpA, KdpB and KdpC.</text>
</comment>
<dbReference type="InterPro" id="IPR004623">
    <property type="entry name" value="KdpA"/>
</dbReference>
<feature type="transmembrane region" description="Helical" evidence="9">
    <location>
        <begin position="180"/>
        <end position="198"/>
    </location>
</feature>
<gene>
    <name evidence="9" type="primary">kdpA</name>
    <name evidence="10" type="ORF">SAMN05421508_10345</name>
</gene>
<keyword evidence="5 9" id="KW-0630">Potassium</keyword>
<dbReference type="HAMAP" id="MF_00275">
    <property type="entry name" value="KdpA"/>
    <property type="match status" value="1"/>
</dbReference>
<sequence length="569" mass="59471">MPMTDLVQLALFVVLIAALAPPLGRYMARVYQGERTLLSPLFAPVETAVCRLTGTRPDADQHWTAYAFAVLAFNLTGFLVLFAILRLQHLLPFNPQGLAPMNADLAFNTAVSFMTNTNWQAYSGEAALSYFSQMAGLTTQNFVSAGTGMAVAVAVIRGFVRRSGRGVGNFTVDLTRSVLYVLLPLAIVVTLILIWQGVPQNLMAYVPATTLEGGQQLIAQGPAASQIAIKQLGTNGGGFFGVNSAYPYENPTPLSNLVQVVSILIIPAAFCFLYGRMAKDNRQGRAIFAAMGVMFLVALGVTYGAERAGNDLIAALPVDQSAGNMEGKEVRFGVVNSALWAVTTTAASNGSVNAMHDSFTPVGGMVPMFLMQLGEIVFGGVGAGFYGMLLYVVLAVFLAGLMVGRTPEYLGKKIEAKEVKLGVLALLSIPLGVLVLGALSAVLPAGVASVQDAGPHGLSEILYAYSSATGNNGSAFAGFGAGTLYQNTMLGIAMLLGRFAIIVPMLAVAGSLVGKKVHAETAGTFPTHGPLFVGLLIGVIVIVGGLTFFPALALGPLAEHFAMTGGLAY</sequence>
<dbReference type="GO" id="GO:0005886">
    <property type="term" value="C:plasma membrane"/>
    <property type="evidence" value="ECO:0007669"/>
    <property type="project" value="UniProtKB-SubCell"/>
</dbReference>
<evidence type="ECO:0000256" key="4">
    <source>
        <dbReference type="ARBA" id="ARBA00022692"/>
    </source>
</evidence>
<dbReference type="AlphaFoldDB" id="A0A286GCV2"/>
<comment type="subcellular location">
    <subcellularLocation>
        <location evidence="9">Cell membrane</location>
        <topology evidence="9">Multi-pass membrane protein</topology>
    </subcellularLocation>
</comment>
<dbReference type="PANTHER" id="PTHR30607">
    <property type="entry name" value="POTASSIUM-TRANSPORTING ATPASE A CHAIN"/>
    <property type="match status" value="1"/>
</dbReference>
<evidence type="ECO:0000256" key="5">
    <source>
        <dbReference type="ARBA" id="ARBA00022958"/>
    </source>
</evidence>
<accession>A0A286GCV2</accession>
<evidence type="ECO:0000256" key="1">
    <source>
        <dbReference type="ARBA" id="ARBA00022448"/>
    </source>
</evidence>
<dbReference type="EMBL" id="OCNJ01000003">
    <property type="protein sequence ID" value="SOD93365.1"/>
    <property type="molecule type" value="Genomic_DNA"/>
</dbReference>
<keyword evidence="11" id="KW-1185">Reference proteome</keyword>
<dbReference type="GO" id="GO:0008556">
    <property type="term" value="F:P-type potassium transmembrane transporter activity"/>
    <property type="evidence" value="ECO:0007669"/>
    <property type="project" value="InterPro"/>
</dbReference>
<evidence type="ECO:0000256" key="7">
    <source>
        <dbReference type="ARBA" id="ARBA00023065"/>
    </source>
</evidence>
<evidence type="ECO:0000256" key="2">
    <source>
        <dbReference type="ARBA" id="ARBA00022475"/>
    </source>
</evidence>
<organism evidence="10 11">
    <name type="scientific">Caenispirillum bisanense</name>
    <dbReference type="NCBI Taxonomy" id="414052"/>
    <lineage>
        <taxon>Bacteria</taxon>
        <taxon>Pseudomonadati</taxon>
        <taxon>Pseudomonadota</taxon>
        <taxon>Alphaproteobacteria</taxon>
        <taxon>Rhodospirillales</taxon>
        <taxon>Novispirillaceae</taxon>
        <taxon>Caenispirillum</taxon>
    </lineage>
</organism>
<keyword evidence="3 9" id="KW-0633">Potassium transport</keyword>